<dbReference type="STRING" id="1442369.A0A0D2ILL0"/>
<dbReference type="CDD" id="cd05154">
    <property type="entry name" value="ACAD10_11_N-like"/>
    <property type="match status" value="1"/>
</dbReference>
<organism evidence="3 4">
    <name type="scientific">Rhinocladiella mackenziei CBS 650.93</name>
    <dbReference type="NCBI Taxonomy" id="1442369"/>
    <lineage>
        <taxon>Eukaryota</taxon>
        <taxon>Fungi</taxon>
        <taxon>Dikarya</taxon>
        <taxon>Ascomycota</taxon>
        <taxon>Pezizomycotina</taxon>
        <taxon>Eurotiomycetes</taxon>
        <taxon>Chaetothyriomycetidae</taxon>
        <taxon>Chaetothyriales</taxon>
        <taxon>Herpotrichiellaceae</taxon>
        <taxon>Rhinocladiella</taxon>
    </lineage>
</organism>
<dbReference type="AlphaFoldDB" id="A0A0D2ILL0"/>
<feature type="region of interest" description="Disordered" evidence="1">
    <location>
        <begin position="281"/>
        <end position="308"/>
    </location>
</feature>
<dbReference type="PANTHER" id="PTHR47829:SF1">
    <property type="entry name" value="HAD FAMILY PHOSPHATASE"/>
    <property type="match status" value="1"/>
</dbReference>
<gene>
    <name evidence="3" type="ORF">Z518_04605</name>
</gene>
<evidence type="ECO:0000313" key="3">
    <source>
        <dbReference type="EMBL" id="KIX06629.1"/>
    </source>
</evidence>
<proteinExistence type="predicted"/>
<evidence type="ECO:0000259" key="2">
    <source>
        <dbReference type="Pfam" id="PF01636"/>
    </source>
</evidence>
<dbReference type="InterPro" id="IPR041726">
    <property type="entry name" value="ACAD10_11_N"/>
</dbReference>
<dbReference type="EMBL" id="KN847477">
    <property type="protein sequence ID" value="KIX06629.1"/>
    <property type="molecule type" value="Genomic_DNA"/>
</dbReference>
<dbReference type="SUPFAM" id="SSF56112">
    <property type="entry name" value="Protein kinase-like (PK-like)"/>
    <property type="match status" value="1"/>
</dbReference>
<dbReference type="InterPro" id="IPR002575">
    <property type="entry name" value="Aminoglycoside_PTrfase"/>
</dbReference>
<dbReference type="GeneID" id="25292676"/>
<sequence>MSASLAAVRKLYGMSTAQSSHVLDDGALSAYLADQKVIPGLQLPVKTTKVGYGQSNPTYFVDDASGTRYILRKKPAGAIISPVAHQVDREFRVLQALGTVKDFPVPKVWVLCVDSSVIGTPFYIMECVQGRILKDIDLPELPPPERRKLWFSLIETLAWLHSIDPDSIGLAGFGKKKDFYSRQCNTFSRIEAQQATVRDKRTGKALGPAHEKFGEIVDFVRRNVPQDRNSIIHGDFKFDNVILHPTEPRVICILDWELSTLGHPLMDVVFTLRPFWNEHAKITDDPKSRPQSPYRPENRAASGMPDPDELLDRYSEIVGFDPREDGDGRDWKTAQVFDLLRGATISHGIQARTISGQASSEFSYVYFAHTKQSLDSAWKMVKKLQGGEQAASKL</sequence>
<accession>A0A0D2ILL0</accession>
<dbReference type="InterPro" id="IPR011009">
    <property type="entry name" value="Kinase-like_dom_sf"/>
</dbReference>
<evidence type="ECO:0000256" key="1">
    <source>
        <dbReference type="SAM" id="MobiDB-lite"/>
    </source>
</evidence>
<dbReference type="OrthoDB" id="191037at2759"/>
<feature type="domain" description="Aminoglycoside phosphotransferase" evidence="2">
    <location>
        <begin position="49"/>
        <end position="276"/>
    </location>
</feature>
<dbReference type="Pfam" id="PF01636">
    <property type="entry name" value="APH"/>
    <property type="match status" value="1"/>
</dbReference>
<dbReference type="HOGENOM" id="CLU_007526_0_2_1"/>
<dbReference type="RefSeq" id="XP_013273765.1">
    <property type="nucleotide sequence ID" value="XM_013418311.1"/>
</dbReference>
<dbReference type="Gene3D" id="3.90.1200.10">
    <property type="match status" value="1"/>
</dbReference>
<evidence type="ECO:0000313" key="4">
    <source>
        <dbReference type="Proteomes" id="UP000053617"/>
    </source>
</evidence>
<reference evidence="3 4" key="1">
    <citation type="submission" date="2015-01" db="EMBL/GenBank/DDBJ databases">
        <title>The Genome Sequence of Rhinocladiella mackenzie CBS 650.93.</title>
        <authorList>
            <consortium name="The Broad Institute Genomics Platform"/>
            <person name="Cuomo C."/>
            <person name="de Hoog S."/>
            <person name="Gorbushina A."/>
            <person name="Stielow B."/>
            <person name="Teixiera M."/>
            <person name="Abouelleil A."/>
            <person name="Chapman S.B."/>
            <person name="Priest M."/>
            <person name="Young S.K."/>
            <person name="Wortman J."/>
            <person name="Nusbaum C."/>
            <person name="Birren B."/>
        </authorList>
    </citation>
    <scope>NUCLEOTIDE SEQUENCE [LARGE SCALE GENOMIC DNA]</scope>
    <source>
        <strain evidence="3 4">CBS 650.93</strain>
    </source>
</reference>
<keyword evidence="4" id="KW-1185">Reference proteome</keyword>
<dbReference type="Gene3D" id="3.30.200.20">
    <property type="entry name" value="Phosphorylase Kinase, domain 1"/>
    <property type="match status" value="1"/>
</dbReference>
<dbReference type="InterPro" id="IPR052898">
    <property type="entry name" value="ACAD10-like"/>
</dbReference>
<dbReference type="PANTHER" id="PTHR47829">
    <property type="entry name" value="HYDROLASE, PUTATIVE (AFU_ORTHOLOGUE AFUA_1G12880)-RELATED"/>
    <property type="match status" value="1"/>
</dbReference>
<dbReference type="Proteomes" id="UP000053617">
    <property type="component" value="Unassembled WGS sequence"/>
</dbReference>
<dbReference type="VEuPathDB" id="FungiDB:Z518_04605"/>
<protein>
    <recommendedName>
        <fullName evidence="2">Aminoglycoside phosphotransferase domain-containing protein</fullName>
    </recommendedName>
</protein>
<name>A0A0D2ILL0_9EURO</name>